<dbReference type="SUPFAM" id="SSF55174">
    <property type="entry name" value="Alpha-L RNA-binding motif"/>
    <property type="match status" value="1"/>
</dbReference>
<keyword evidence="1 5" id="KW-0820">tRNA-binding</keyword>
<comment type="function">
    <text evidence="5">Key component of the ribosome quality control system (RQC), a ribosome-associated complex that mediates the extraction of incompletely synthesized nascent chains from stalled ribosomes and their subsequent degradation. RqcH recruits Ala-charged tRNA, and with RqcP directs the elongation of stalled nascent chains on 50S ribosomal subunits, leading to non-templated C-terminal alanine extensions (Ala tail). The Ala tail promotes nascent chain degradation. RqcP is associated with the translocation-like movement of the peptidyl-tRNA from the A-site into the P-site.</text>
</comment>
<dbReference type="InterPro" id="IPR002942">
    <property type="entry name" value="S4_RNA-bd"/>
</dbReference>
<evidence type="ECO:0000313" key="8">
    <source>
        <dbReference type="Proteomes" id="UP000198752"/>
    </source>
</evidence>
<evidence type="ECO:0000256" key="2">
    <source>
        <dbReference type="ARBA" id="ARBA00022730"/>
    </source>
</evidence>
<keyword evidence="3 5" id="KW-0694">RNA-binding</keyword>
<gene>
    <name evidence="5" type="primary">rqcP</name>
    <name evidence="7" type="ORF">SAMN02982927_02735</name>
</gene>
<reference evidence="8" key="1">
    <citation type="submission" date="2016-10" db="EMBL/GenBank/DDBJ databases">
        <authorList>
            <person name="Varghese N."/>
            <person name="Submissions S."/>
        </authorList>
    </citation>
    <scope>NUCLEOTIDE SEQUENCE [LARGE SCALE GENOMIC DNA]</scope>
    <source>
        <strain evidence="8">ATCC 700379</strain>
    </source>
</reference>
<dbReference type="GO" id="GO:0043023">
    <property type="term" value="F:ribosomal large subunit binding"/>
    <property type="evidence" value="ECO:0007669"/>
    <property type="project" value="UniProtKB-UniRule"/>
</dbReference>
<keyword evidence="2 5" id="KW-0699">rRNA-binding</keyword>
<sequence>MRLDKYLKISRLIKRRTVAKELADQGRVDINGQPGKASSNVAVGDVLTLHFGQKPMTVRILLLKEVVKKEEAASLYEVVNEQSASK</sequence>
<evidence type="ECO:0000256" key="4">
    <source>
        <dbReference type="ARBA" id="ARBA00022917"/>
    </source>
</evidence>
<dbReference type="OrthoDB" id="9805210at2"/>
<dbReference type="HAMAP" id="MF_00871">
    <property type="entry name" value="RqcP"/>
    <property type="match status" value="1"/>
</dbReference>
<evidence type="ECO:0000256" key="1">
    <source>
        <dbReference type="ARBA" id="ARBA00022555"/>
    </source>
</evidence>
<dbReference type="SMART" id="SM00363">
    <property type="entry name" value="S4"/>
    <property type="match status" value="1"/>
</dbReference>
<dbReference type="GO" id="GO:0019843">
    <property type="term" value="F:rRNA binding"/>
    <property type="evidence" value="ECO:0007669"/>
    <property type="project" value="UniProtKB-UniRule"/>
</dbReference>
<dbReference type="STRING" id="269670.SAMN02982927_02735"/>
<protein>
    <recommendedName>
        <fullName evidence="5">RQC P-site tRNA stabilizing factor</fullName>
        <shortName evidence="5">RqcP</shortName>
    </recommendedName>
    <alternativeName>
        <fullName evidence="5">Ribosome-associated protein quality control protein P</fullName>
    </alternativeName>
</protein>
<name>A0A1I2UK17_9BACL</name>
<dbReference type="GO" id="GO:0000049">
    <property type="term" value="F:tRNA binding"/>
    <property type="evidence" value="ECO:0007669"/>
    <property type="project" value="UniProtKB-UniRule"/>
</dbReference>
<dbReference type="Proteomes" id="UP000198752">
    <property type="component" value="Unassembled WGS sequence"/>
</dbReference>
<dbReference type="Pfam" id="PF01479">
    <property type="entry name" value="S4"/>
    <property type="match status" value="1"/>
</dbReference>
<keyword evidence="7" id="KW-0346">Stress response</keyword>
<dbReference type="CDD" id="cd00165">
    <property type="entry name" value="S4"/>
    <property type="match status" value="1"/>
</dbReference>
<evidence type="ECO:0000256" key="3">
    <source>
        <dbReference type="ARBA" id="ARBA00022884"/>
    </source>
</evidence>
<dbReference type="InterPro" id="IPR036986">
    <property type="entry name" value="S4_RNA-bd_sf"/>
</dbReference>
<dbReference type="Gene3D" id="3.10.290.10">
    <property type="entry name" value="RNA-binding S4 domain"/>
    <property type="match status" value="1"/>
</dbReference>
<evidence type="ECO:0000259" key="6">
    <source>
        <dbReference type="SMART" id="SM00363"/>
    </source>
</evidence>
<evidence type="ECO:0000313" key="7">
    <source>
        <dbReference type="EMBL" id="SFG77485.1"/>
    </source>
</evidence>
<feature type="domain" description="RNA-binding S4" evidence="6">
    <location>
        <begin position="1"/>
        <end position="71"/>
    </location>
</feature>
<proteinExistence type="inferred from homology"/>
<comment type="subunit">
    <text evidence="5">Associates with stalled 50S ribosomal subunits. Binds to RqcH, 23S rRNA and the P-site tRNA. Does not require RqcH for association with 50S subunits.</text>
</comment>
<organism evidence="7 8">
    <name type="scientific">Sporolactobacillus nakayamae</name>
    <dbReference type="NCBI Taxonomy" id="269670"/>
    <lineage>
        <taxon>Bacteria</taxon>
        <taxon>Bacillati</taxon>
        <taxon>Bacillota</taxon>
        <taxon>Bacilli</taxon>
        <taxon>Bacillales</taxon>
        <taxon>Sporolactobacillaceae</taxon>
        <taxon>Sporolactobacillus</taxon>
    </lineage>
</organism>
<dbReference type="PIRSF" id="PIRSF038881">
    <property type="entry name" value="RNAbp_HP1423"/>
    <property type="match status" value="1"/>
</dbReference>
<dbReference type="InterPro" id="IPR025490">
    <property type="entry name" value="RqcP"/>
</dbReference>
<dbReference type="EMBL" id="FOOY01000021">
    <property type="protein sequence ID" value="SFG77485.1"/>
    <property type="molecule type" value="Genomic_DNA"/>
</dbReference>
<dbReference type="GO" id="GO:0072344">
    <property type="term" value="P:rescue of stalled ribosome"/>
    <property type="evidence" value="ECO:0007669"/>
    <property type="project" value="UniProtKB-UniRule"/>
</dbReference>
<comment type="similarity">
    <text evidence="5">Belongs to the RqcP family.</text>
</comment>
<keyword evidence="4 5" id="KW-0648">Protein biosynthesis</keyword>
<accession>A0A1I2UK17</accession>
<dbReference type="RefSeq" id="WP_093673887.1">
    <property type="nucleotide sequence ID" value="NZ_FOOY01000021.1"/>
</dbReference>
<dbReference type="AlphaFoldDB" id="A0A1I2UK17"/>
<dbReference type="PROSITE" id="PS50889">
    <property type="entry name" value="S4"/>
    <property type="match status" value="1"/>
</dbReference>
<evidence type="ECO:0000256" key="5">
    <source>
        <dbReference type="HAMAP-Rule" id="MF_00871"/>
    </source>
</evidence>
<keyword evidence="8" id="KW-1185">Reference proteome</keyword>